<evidence type="ECO:0000313" key="1">
    <source>
        <dbReference type="EMBL" id="MBZ5752173.1"/>
    </source>
</evidence>
<evidence type="ECO:0000313" key="2">
    <source>
        <dbReference type="Proteomes" id="UP001165287"/>
    </source>
</evidence>
<dbReference type="EMBL" id="JAIQUM010000048">
    <property type="protein sequence ID" value="MBZ5752173.1"/>
    <property type="molecule type" value="Genomic_DNA"/>
</dbReference>
<keyword evidence="2" id="KW-1185">Reference proteome</keyword>
<accession>A0ABS7UV58</accession>
<dbReference type="Proteomes" id="UP001165287">
    <property type="component" value="Unassembled WGS sequence"/>
</dbReference>
<organism evidence="1 2">
    <name type="scientific">Metabacillus rhizolycopersici</name>
    <dbReference type="NCBI Taxonomy" id="2875709"/>
    <lineage>
        <taxon>Bacteria</taxon>
        <taxon>Bacillati</taxon>
        <taxon>Bacillota</taxon>
        <taxon>Bacilli</taxon>
        <taxon>Bacillales</taxon>
        <taxon>Bacillaceae</taxon>
        <taxon>Metabacillus</taxon>
    </lineage>
</organism>
<protein>
    <recommendedName>
        <fullName evidence="3">Antitoxin</fullName>
    </recommendedName>
</protein>
<comment type="caution">
    <text evidence="1">The sequence shown here is derived from an EMBL/GenBank/DDBJ whole genome shotgun (WGS) entry which is preliminary data.</text>
</comment>
<name>A0ABS7UV58_9BACI</name>
<dbReference type="RefSeq" id="WP_224140636.1">
    <property type="nucleotide sequence ID" value="NZ_JAIQUM010000048.1"/>
</dbReference>
<proteinExistence type="predicted"/>
<evidence type="ECO:0008006" key="3">
    <source>
        <dbReference type="Google" id="ProtNLM"/>
    </source>
</evidence>
<sequence>MTKKIVDVTDKYSHELQEIKNKLQRLENGRIYELTRVQMDGYLSTNVSQLKRMIASLIDKIEYGKDSVEDEFSEAFGKIDR</sequence>
<gene>
    <name evidence="1" type="ORF">K9V48_18425</name>
</gene>
<reference evidence="1" key="1">
    <citation type="submission" date="2024-05" db="EMBL/GenBank/DDBJ databases">
        <title>Metabacillus sp. nov., isolated from the rhizosphere soil of tomato plants.</title>
        <authorList>
            <person name="Ma R."/>
        </authorList>
    </citation>
    <scope>NUCLEOTIDE SEQUENCE</scope>
    <source>
        <strain evidence="1">DBTR6</strain>
    </source>
</reference>